<dbReference type="Pfam" id="PF03473">
    <property type="entry name" value="MOSC"/>
    <property type="match status" value="1"/>
</dbReference>
<gene>
    <name evidence="2" type="ORF">HKI87_12g71890</name>
</gene>
<dbReference type="Proteomes" id="UP001472866">
    <property type="component" value="Chromosome 12"/>
</dbReference>
<dbReference type="InterPro" id="IPR011037">
    <property type="entry name" value="Pyrv_Knase-like_insert_dom_sf"/>
</dbReference>
<evidence type="ECO:0000259" key="1">
    <source>
        <dbReference type="PROSITE" id="PS51340"/>
    </source>
</evidence>
<dbReference type="GO" id="GO:0030151">
    <property type="term" value="F:molybdenum ion binding"/>
    <property type="evidence" value="ECO:0007669"/>
    <property type="project" value="InterPro"/>
</dbReference>
<sequence length="308" mass="33856">MRVKDVMVYPVKSCCGISCGTKGALVERTGLRYDRHWMVIEEKTGKMITQRKHPTLALVKTEIPAEALCSADPSVLEDQCLTVWAEGNGRAEIPLCEAAEVRDTPKTKRRAKVWEFETEDAMDEGEEAAMFFSNILNLKARLVRFPRGARRPTEVEFAPQDATQFSDGYPFLVAVQESLDAVNEELSSNGHPSVQMDRFRPNVVVLSGAAAFEEDRWAGLATSSGCEFALVKPCSRCTVVSVDPATGERAGREPLSAVKNIHSGEVAGYHRKEWDAAPFFGWNCVVGDESVGRVVSAGEEARATLRVT</sequence>
<dbReference type="EMBL" id="CP151512">
    <property type="protein sequence ID" value="WZN65629.1"/>
    <property type="molecule type" value="Genomic_DNA"/>
</dbReference>
<reference evidence="2 3" key="1">
    <citation type="submission" date="2024-03" db="EMBL/GenBank/DDBJ databases">
        <title>Complete genome sequence of the green alga Chloropicon roscoffensis RCC1871.</title>
        <authorList>
            <person name="Lemieux C."/>
            <person name="Pombert J.-F."/>
            <person name="Otis C."/>
            <person name="Turmel M."/>
        </authorList>
    </citation>
    <scope>NUCLEOTIDE SEQUENCE [LARGE SCALE GENOMIC DNA]</scope>
    <source>
        <strain evidence="2 3">RCC1871</strain>
    </source>
</reference>
<organism evidence="2 3">
    <name type="scientific">Chloropicon roscoffensis</name>
    <dbReference type="NCBI Taxonomy" id="1461544"/>
    <lineage>
        <taxon>Eukaryota</taxon>
        <taxon>Viridiplantae</taxon>
        <taxon>Chlorophyta</taxon>
        <taxon>Chloropicophyceae</taxon>
        <taxon>Chloropicales</taxon>
        <taxon>Chloropicaceae</taxon>
        <taxon>Chloropicon</taxon>
    </lineage>
</organism>
<name>A0AAX4PIS9_9CHLO</name>
<evidence type="ECO:0000313" key="2">
    <source>
        <dbReference type="EMBL" id="WZN65629.1"/>
    </source>
</evidence>
<dbReference type="AlphaFoldDB" id="A0AAX4PIS9"/>
<dbReference type="InterPro" id="IPR005303">
    <property type="entry name" value="MOCOS_middle"/>
</dbReference>
<accession>A0AAX4PIS9</accession>
<evidence type="ECO:0000313" key="3">
    <source>
        <dbReference type="Proteomes" id="UP001472866"/>
    </source>
</evidence>
<proteinExistence type="predicted"/>
<dbReference type="PANTHER" id="PTHR14237">
    <property type="entry name" value="MOLYBDOPTERIN COFACTOR SULFURASE MOSC"/>
    <property type="match status" value="1"/>
</dbReference>
<dbReference type="Pfam" id="PF03476">
    <property type="entry name" value="MOSC_N"/>
    <property type="match status" value="1"/>
</dbReference>
<feature type="domain" description="MOSC" evidence="1">
    <location>
        <begin position="140"/>
        <end position="304"/>
    </location>
</feature>
<keyword evidence="3" id="KW-1185">Reference proteome</keyword>
<dbReference type="PROSITE" id="PS51340">
    <property type="entry name" value="MOSC"/>
    <property type="match status" value="1"/>
</dbReference>
<dbReference type="SUPFAM" id="SSF141673">
    <property type="entry name" value="MOSC N-terminal domain-like"/>
    <property type="match status" value="1"/>
</dbReference>
<protein>
    <submittedName>
        <fullName evidence="2">Molybdenum cofactor sulfurase</fullName>
    </submittedName>
</protein>
<dbReference type="GO" id="GO:0030170">
    <property type="term" value="F:pyridoxal phosphate binding"/>
    <property type="evidence" value="ECO:0007669"/>
    <property type="project" value="InterPro"/>
</dbReference>
<dbReference type="GO" id="GO:0003824">
    <property type="term" value="F:catalytic activity"/>
    <property type="evidence" value="ECO:0007669"/>
    <property type="project" value="InterPro"/>
</dbReference>
<dbReference type="SUPFAM" id="SSF50800">
    <property type="entry name" value="PK beta-barrel domain-like"/>
    <property type="match status" value="1"/>
</dbReference>
<dbReference type="InterPro" id="IPR005302">
    <property type="entry name" value="MoCF_Sase_C"/>
</dbReference>
<dbReference type="PANTHER" id="PTHR14237:SF19">
    <property type="entry name" value="MITOCHONDRIAL AMIDOXIME REDUCING COMPONENT 1"/>
    <property type="match status" value="1"/>
</dbReference>